<dbReference type="STRING" id="70448.A0A090LYA5"/>
<evidence type="ECO:0000256" key="4">
    <source>
        <dbReference type="ARBA" id="ARBA00023242"/>
    </source>
</evidence>
<dbReference type="InterPro" id="IPR009057">
    <property type="entry name" value="Homeodomain-like_sf"/>
</dbReference>
<dbReference type="Proteomes" id="UP000009170">
    <property type="component" value="Unassembled WGS sequence"/>
</dbReference>
<evidence type="ECO:0000256" key="1">
    <source>
        <dbReference type="ARBA" id="ARBA00004123"/>
    </source>
</evidence>
<comment type="caution">
    <text evidence="7">The sequence shown here is derived from an EMBL/GenBank/DDBJ whole genome shotgun (WGS) entry which is preliminary data.</text>
</comment>
<dbReference type="RefSeq" id="XP_022838281.1">
    <property type="nucleotide sequence ID" value="XM_022985400.1"/>
</dbReference>
<dbReference type="KEGG" id="ota:OT_ostta01g04130"/>
<dbReference type="PANTHER" id="PTHR46267">
    <property type="entry name" value="SINGLE MYB HISTONE 4"/>
    <property type="match status" value="1"/>
</dbReference>
<sequence length="214" mass="23748">MAKKSSKKTSSTAVLMPTVDARARSTNRKKGRKGYRMWTDDEKDALAVGVAKYGLGNWMAMKKDPLLGPKLASRTNIDLKDKWRQSTTPTKSGLTRTQPLSPRAFAVVEDIQANGGRQVSGVEFDRHLSPVRVVEKSPFGSTANPNEEMVASPRPMRLGFNTPPGSPRAPSSQYTPRQYSPEPEDDEMPEHAYRSRDRAPPLNAEMKQQSCSIM</sequence>
<dbReference type="CDD" id="cd11660">
    <property type="entry name" value="SANT_TRF"/>
    <property type="match status" value="1"/>
</dbReference>
<organism evidence="7 8">
    <name type="scientific">Ostreococcus tauri</name>
    <name type="common">Marine green alga</name>
    <dbReference type="NCBI Taxonomy" id="70448"/>
    <lineage>
        <taxon>Eukaryota</taxon>
        <taxon>Viridiplantae</taxon>
        <taxon>Chlorophyta</taxon>
        <taxon>Mamiellophyceae</taxon>
        <taxon>Mamiellales</taxon>
        <taxon>Bathycoccaceae</taxon>
        <taxon>Ostreococcus</taxon>
    </lineage>
</organism>
<dbReference type="InterPro" id="IPR044597">
    <property type="entry name" value="SMH1-6"/>
</dbReference>
<dbReference type="GO" id="GO:0005634">
    <property type="term" value="C:nucleus"/>
    <property type="evidence" value="ECO:0007669"/>
    <property type="project" value="UniProtKB-SubCell"/>
</dbReference>
<proteinExistence type="predicted"/>
<dbReference type="EMBL" id="CAID01000001">
    <property type="protein sequence ID" value="CEF96756.1"/>
    <property type="molecule type" value="Genomic_DNA"/>
</dbReference>
<dbReference type="GO" id="GO:0003691">
    <property type="term" value="F:double-stranded telomeric DNA binding"/>
    <property type="evidence" value="ECO:0007669"/>
    <property type="project" value="InterPro"/>
</dbReference>
<dbReference type="InParanoid" id="A0A090LYA5"/>
<feature type="compositionally biased region" description="Basic and acidic residues" evidence="5">
    <location>
        <begin position="189"/>
        <end position="199"/>
    </location>
</feature>
<feature type="compositionally biased region" description="Polar residues" evidence="5">
    <location>
        <begin position="85"/>
        <end position="97"/>
    </location>
</feature>
<evidence type="ECO:0000313" key="8">
    <source>
        <dbReference type="Proteomes" id="UP000009170"/>
    </source>
</evidence>
<feature type="compositionally biased region" description="Basic residues" evidence="5">
    <location>
        <begin position="25"/>
        <end position="35"/>
    </location>
</feature>
<reference evidence="7 8" key="2">
    <citation type="journal article" date="2014" name="BMC Genomics">
        <title>An improved genome of the model marine alga Ostreococcus tauri unfolds by assessing Illumina de novo assemblies.</title>
        <authorList>
            <person name="Blanc-Mathieu R."/>
            <person name="Verhelst B."/>
            <person name="Derelle E."/>
            <person name="Rombauts S."/>
            <person name="Bouget F.Y."/>
            <person name="Carre I."/>
            <person name="Chateau A."/>
            <person name="Eyre-Walker A."/>
            <person name="Grimsley N."/>
            <person name="Moreau H."/>
            <person name="Piegu B."/>
            <person name="Rivals E."/>
            <person name="Schackwitz W."/>
            <person name="Van de Peer Y."/>
            <person name="Piganeau G."/>
        </authorList>
    </citation>
    <scope>NUCLEOTIDE SEQUENCE [LARGE SCALE GENOMIC DNA]</scope>
    <source>
        <strain evidence="8">OTTH 0595 / CCAP 157/2 / RCC745</strain>
    </source>
</reference>
<evidence type="ECO:0000313" key="7">
    <source>
        <dbReference type="EMBL" id="CEF96756.1"/>
    </source>
</evidence>
<name>A0A090LYA5_OSTTA</name>
<dbReference type="Gene3D" id="1.10.246.220">
    <property type="match status" value="1"/>
</dbReference>
<evidence type="ECO:0000259" key="6">
    <source>
        <dbReference type="PROSITE" id="PS50090"/>
    </source>
</evidence>
<keyword evidence="8" id="KW-1185">Reference proteome</keyword>
<dbReference type="GeneID" id="9834954"/>
<protein>
    <submittedName>
        <fullName evidence="7">Homeodomain-like</fullName>
    </submittedName>
</protein>
<dbReference type="SUPFAM" id="SSF46689">
    <property type="entry name" value="Homeodomain-like"/>
    <property type="match status" value="1"/>
</dbReference>
<dbReference type="PROSITE" id="PS50090">
    <property type="entry name" value="MYB_LIKE"/>
    <property type="match status" value="1"/>
</dbReference>
<accession>A0A090LYA5</accession>
<feature type="compositionally biased region" description="Polar residues" evidence="5">
    <location>
        <begin position="169"/>
        <end position="178"/>
    </location>
</feature>
<evidence type="ECO:0000256" key="5">
    <source>
        <dbReference type="SAM" id="MobiDB-lite"/>
    </source>
</evidence>
<feature type="region of interest" description="Disordered" evidence="5">
    <location>
        <begin position="1"/>
        <end position="35"/>
    </location>
</feature>
<dbReference type="AlphaFoldDB" id="A0A090LYA5"/>
<dbReference type="OrthoDB" id="608866at2759"/>
<feature type="region of interest" description="Disordered" evidence="5">
    <location>
        <begin position="135"/>
        <end position="214"/>
    </location>
</feature>
<keyword evidence="2" id="KW-0158">Chromosome</keyword>
<reference evidence="8" key="1">
    <citation type="journal article" date="2006" name="Proc. Natl. Acad. Sci. U.S.A.">
        <title>Genome analysis of the smallest free-living eukaryote Ostreococcus tauri unveils many unique features.</title>
        <authorList>
            <person name="Derelle E."/>
            <person name="Ferraz C."/>
            <person name="Rombauts S."/>
            <person name="Rouze P."/>
            <person name="Worden A.Z."/>
            <person name="Robbens S."/>
            <person name="Partensky F."/>
            <person name="Degroeve S."/>
            <person name="Echeynie S."/>
            <person name="Cooke R."/>
            <person name="Saeys Y."/>
            <person name="Wuyts J."/>
            <person name="Jabbari K."/>
            <person name="Bowler C."/>
            <person name="Panaud O."/>
            <person name="Piegu B."/>
            <person name="Ball S.G."/>
            <person name="Ral J.-P."/>
            <person name="Bouget F.-Y."/>
            <person name="Piganeau G."/>
            <person name="De Baets B."/>
            <person name="Picard A."/>
            <person name="Delseny M."/>
            <person name="Demaille J."/>
            <person name="Van de Peer Y."/>
            <person name="Moreau H."/>
        </authorList>
    </citation>
    <scope>NUCLEOTIDE SEQUENCE [LARGE SCALE GENOMIC DNA]</scope>
    <source>
        <strain evidence="8">OTTH 0595 / CCAP 157/2 / RCC745</strain>
    </source>
</reference>
<keyword evidence="4" id="KW-0539">Nucleus</keyword>
<dbReference type="PANTHER" id="PTHR46267:SF15">
    <property type="entry name" value="WINGED HELIX-TURN-HELIX TRANSCRIPTION REPRESSOR DNA-BINDING PROTEIN-RELATED"/>
    <property type="match status" value="1"/>
</dbReference>
<gene>
    <name evidence="7" type="ORF">OT_ostta01g04130</name>
</gene>
<feature type="domain" description="Myb-like" evidence="6">
    <location>
        <begin position="38"/>
        <end position="87"/>
    </location>
</feature>
<feature type="region of interest" description="Disordered" evidence="5">
    <location>
        <begin position="78"/>
        <end position="97"/>
    </location>
</feature>
<comment type="subcellular location">
    <subcellularLocation>
        <location evidence="1">Nucleus</location>
    </subcellularLocation>
</comment>
<evidence type="ECO:0000256" key="3">
    <source>
        <dbReference type="ARBA" id="ARBA00023125"/>
    </source>
</evidence>
<keyword evidence="3" id="KW-0238">DNA-binding</keyword>
<evidence type="ECO:0000256" key="2">
    <source>
        <dbReference type="ARBA" id="ARBA00022454"/>
    </source>
</evidence>
<dbReference type="InterPro" id="IPR001005">
    <property type="entry name" value="SANT/Myb"/>
</dbReference>